<dbReference type="AlphaFoldDB" id="E3NJV6"/>
<gene>
    <name evidence="3" type="ORF">CRE_21002</name>
</gene>
<feature type="region of interest" description="Disordered" evidence="2">
    <location>
        <begin position="1"/>
        <end position="21"/>
    </location>
</feature>
<keyword evidence="1" id="KW-0175">Coiled coil</keyword>
<evidence type="ECO:0000313" key="4">
    <source>
        <dbReference type="Proteomes" id="UP000008281"/>
    </source>
</evidence>
<dbReference type="EMBL" id="DS268761">
    <property type="protein sequence ID" value="EFP01323.1"/>
    <property type="molecule type" value="Genomic_DNA"/>
</dbReference>
<name>E3NJV6_CAERE</name>
<feature type="region of interest" description="Disordered" evidence="2">
    <location>
        <begin position="203"/>
        <end position="234"/>
    </location>
</feature>
<feature type="compositionally biased region" description="Acidic residues" evidence="2">
    <location>
        <begin position="403"/>
        <end position="413"/>
    </location>
</feature>
<sequence>MAEKTAGIPQSSNTGESVGRTVTGPLKRIIDNTVYSASRHASSTKRFLTNIKHSTTTPSTGELNKLDETLTEICKQIANLRALPDYVNSKKVHPLVIESINKDKHREEMDKYLAKSHYLTAISVSTKLIELIETELTQHGQPASPFDESVHDANSAVEQLGLLEIDPETGDLIKVEGPFIDDVIQQLINELEGTSLLAKSLEDAGENKDGDAKDLTPLARTENEQRHLPEEEAATHLEDSNLEDKLKDLKTEMEKVKLEIQEKAAEEKRLRDEILRVEAKIANRGVAIPTLIISIDEKKPTDPPLRNDDHSHPTILEKQNSSEHPHVSNDRAQTSQSDEKGSSRTTELVHQHTEKSEISERKKELEQEQERKQAQQTGSELDKIYKTLNNDEQISQGIRQYDDDIMPSEDDDDYAMRSPELDNRYSEYDKNGNPHLTPPSKTTPNHLKNVSFHNVHGYLVTFDGSSDFDIFRNISVTMSFRTQT</sequence>
<evidence type="ECO:0000256" key="2">
    <source>
        <dbReference type="SAM" id="MobiDB-lite"/>
    </source>
</evidence>
<feature type="compositionally biased region" description="Basic and acidic residues" evidence="2">
    <location>
        <begin position="337"/>
        <end position="373"/>
    </location>
</feature>
<feature type="compositionally biased region" description="Basic and acidic residues" evidence="2">
    <location>
        <begin position="221"/>
        <end position="234"/>
    </location>
</feature>
<feature type="region of interest" description="Disordered" evidence="2">
    <location>
        <begin position="394"/>
        <end position="444"/>
    </location>
</feature>
<proteinExistence type="predicted"/>
<organism evidence="4">
    <name type="scientific">Caenorhabditis remanei</name>
    <name type="common">Caenorhabditis vulgaris</name>
    <dbReference type="NCBI Taxonomy" id="31234"/>
    <lineage>
        <taxon>Eukaryota</taxon>
        <taxon>Metazoa</taxon>
        <taxon>Ecdysozoa</taxon>
        <taxon>Nematoda</taxon>
        <taxon>Chromadorea</taxon>
        <taxon>Rhabditida</taxon>
        <taxon>Rhabditina</taxon>
        <taxon>Rhabditomorpha</taxon>
        <taxon>Rhabditoidea</taxon>
        <taxon>Rhabditidae</taxon>
        <taxon>Peloderinae</taxon>
        <taxon>Caenorhabditis</taxon>
    </lineage>
</organism>
<accession>E3NJV6</accession>
<feature type="compositionally biased region" description="Basic and acidic residues" evidence="2">
    <location>
        <begin position="419"/>
        <end position="432"/>
    </location>
</feature>
<feature type="compositionally biased region" description="Basic and acidic residues" evidence="2">
    <location>
        <begin position="297"/>
        <end position="312"/>
    </location>
</feature>
<keyword evidence="4" id="KW-1185">Reference proteome</keyword>
<dbReference type="HOGENOM" id="CLU_564124_0_0_1"/>
<feature type="compositionally biased region" description="Basic and acidic residues" evidence="2">
    <location>
        <begin position="203"/>
        <end position="214"/>
    </location>
</feature>
<evidence type="ECO:0000313" key="3">
    <source>
        <dbReference type="EMBL" id="EFP01323.1"/>
    </source>
</evidence>
<feature type="compositionally biased region" description="Basic and acidic residues" evidence="2">
    <location>
        <begin position="320"/>
        <end position="329"/>
    </location>
</feature>
<feature type="coiled-coil region" evidence="1">
    <location>
        <begin position="239"/>
        <end position="280"/>
    </location>
</feature>
<reference evidence="3" key="1">
    <citation type="submission" date="2007-07" db="EMBL/GenBank/DDBJ databases">
        <title>PCAP assembly of the Caenorhabditis remanei genome.</title>
        <authorList>
            <consortium name="The Caenorhabditis remanei Sequencing Consortium"/>
            <person name="Wilson R.K."/>
        </authorList>
    </citation>
    <scope>NUCLEOTIDE SEQUENCE [LARGE SCALE GENOMIC DNA]</scope>
    <source>
        <strain evidence="3">PB4641</strain>
    </source>
</reference>
<evidence type="ECO:0000256" key="1">
    <source>
        <dbReference type="SAM" id="Coils"/>
    </source>
</evidence>
<feature type="region of interest" description="Disordered" evidence="2">
    <location>
        <begin position="297"/>
        <end position="380"/>
    </location>
</feature>
<protein>
    <submittedName>
        <fullName evidence="3">Uncharacterized protein</fullName>
    </submittedName>
</protein>
<dbReference type="Proteomes" id="UP000008281">
    <property type="component" value="Unassembled WGS sequence"/>
</dbReference>
<dbReference type="InParanoid" id="E3NJV6"/>